<dbReference type="AlphaFoldDB" id="A0AAD5LPI9"/>
<evidence type="ECO:0000256" key="1">
    <source>
        <dbReference type="SAM" id="MobiDB-lite"/>
    </source>
</evidence>
<dbReference type="EMBL" id="JAKCXM010003527">
    <property type="protein sequence ID" value="KAJ0389577.1"/>
    <property type="molecule type" value="Genomic_DNA"/>
</dbReference>
<name>A0AAD5LPI9_PYTIN</name>
<proteinExistence type="predicted"/>
<reference evidence="2" key="1">
    <citation type="submission" date="2021-12" db="EMBL/GenBank/DDBJ databases">
        <title>Prjna785345.</title>
        <authorList>
            <person name="Rujirawat T."/>
            <person name="Krajaejun T."/>
        </authorList>
    </citation>
    <scope>NUCLEOTIDE SEQUENCE</scope>
    <source>
        <strain evidence="2">Pi057C3</strain>
    </source>
</reference>
<accession>A0AAD5LPI9</accession>
<keyword evidence="3" id="KW-1185">Reference proteome</keyword>
<feature type="region of interest" description="Disordered" evidence="1">
    <location>
        <begin position="78"/>
        <end position="107"/>
    </location>
</feature>
<evidence type="ECO:0000313" key="2">
    <source>
        <dbReference type="EMBL" id="KAJ0389577.1"/>
    </source>
</evidence>
<sequence length="107" mass="11611">MSTPTPETLARWRENRRRMERELQQGIDRLLDRAEGGSLASFAPDDHAIIFARALQVLTDAAGGNFDALRQLSLGSSAQTQSSAATVEHVRRPPSSQQGLAAADLEP</sequence>
<evidence type="ECO:0000313" key="3">
    <source>
        <dbReference type="Proteomes" id="UP001209570"/>
    </source>
</evidence>
<dbReference type="Proteomes" id="UP001209570">
    <property type="component" value="Unassembled WGS sequence"/>
</dbReference>
<comment type="caution">
    <text evidence="2">The sequence shown here is derived from an EMBL/GenBank/DDBJ whole genome shotgun (WGS) entry which is preliminary data.</text>
</comment>
<gene>
    <name evidence="2" type="ORF">P43SY_011816</name>
</gene>
<protein>
    <submittedName>
        <fullName evidence="2">Uncharacterized protein</fullName>
    </submittedName>
</protein>
<organism evidence="2 3">
    <name type="scientific">Pythium insidiosum</name>
    <name type="common">Pythiosis disease agent</name>
    <dbReference type="NCBI Taxonomy" id="114742"/>
    <lineage>
        <taxon>Eukaryota</taxon>
        <taxon>Sar</taxon>
        <taxon>Stramenopiles</taxon>
        <taxon>Oomycota</taxon>
        <taxon>Peronosporomycetes</taxon>
        <taxon>Pythiales</taxon>
        <taxon>Pythiaceae</taxon>
        <taxon>Pythium</taxon>
    </lineage>
</organism>